<dbReference type="RefSeq" id="WP_075757946.1">
    <property type="nucleotide sequence ID" value="NZ_CP146991.1"/>
</dbReference>
<keyword evidence="3" id="KW-1185">Reference proteome</keyword>
<evidence type="ECO:0000313" key="3">
    <source>
        <dbReference type="Proteomes" id="UP000245702"/>
    </source>
</evidence>
<comment type="caution">
    <text evidence="2">The sequence shown here is derived from an EMBL/GenBank/DDBJ whole genome shotgun (WGS) entry which is preliminary data.</text>
</comment>
<dbReference type="PANTHER" id="PTHR43745">
    <property type="entry name" value="NITROREDUCTASE MJ1384-RELATED"/>
    <property type="match status" value="1"/>
</dbReference>
<gene>
    <name evidence="2" type="ORF">SSPH_03485</name>
</gene>
<evidence type="ECO:0000313" key="2">
    <source>
        <dbReference type="EMBL" id="CVK20817.1"/>
    </source>
</evidence>
<dbReference type="InterPro" id="IPR052544">
    <property type="entry name" value="Bacteriocin_Proc_Enz"/>
</dbReference>
<reference evidence="2 3" key="1">
    <citation type="submission" date="2016-01" db="EMBL/GenBank/DDBJ databases">
        <authorList>
            <person name="Brown R."/>
        </authorList>
    </citation>
    <scope>NUCLEOTIDE SEQUENCE [LARGE SCALE GENOMIC DNA]</scope>
    <source>
        <strain evidence="2">Sporomusa sphaeroides DSM 2875</strain>
    </source>
</reference>
<accession>A0ABM9W6N3</accession>
<dbReference type="Gene3D" id="3.40.109.10">
    <property type="entry name" value="NADH Oxidase"/>
    <property type="match status" value="1"/>
</dbReference>
<dbReference type="Proteomes" id="UP000245702">
    <property type="component" value="Unassembled WGS sequence"/>
</dbReference>
<dbReference type="CDD" id="cd02142">
    <property type="entry name" value="McbC_SagB-like_oxidoreductase"/>
    <property type="match status" value="1"/>
</dbReference>
<proteinExistence type="predicted"/>
<dbReference type="Pfam" id="PF00881">
    <property type="entry name" value="Nitroreductase"/>
    <property type="match status" value="1"/>
</dbReference>
<dbReference type="InterPro" id="IPR029479">
    <property type="entry name" value="Nitroreductase"/>
</dbReference>
<evidence type="ECO:0000259" key="1">
    <source>
        <dbReference type="Pfam" id="PF00881"/>
    </source>
</evidence>
<dbReference type="PANTHER" id="PTHR43745:SF2">
    <property type="entry name" value="NITROREDUCTASE MJ1384-RELATED"/>
    <property type="match status" value="1"/>
</dbReference>
<name>A0ABM9W6N3_9FIRM</name>
<dbReference type="InterPro" id="IPR000415">
    <property type="entry name" value="Nitroreductase-like"/>
</dbReference>
<protein>
    <submittedName>
        <fullName evidence="2">Nitroreductase family protein</fullName>
    </submittedName>
</protein>
<dbReference type="InterPro" id="IPR020051">
    <property type="entry name" value="SagB-type_dehydrogenase"/>
</dbReference>
<organism evidence="2 3">
    <name type="scientific">Sporomusa sphaeroides DSM 2875</name>
    <dbReference type="NCBI Taxonomy" id="1337886"/>
    <lineage>
        <taxon>Bacteria</taxon>
        <taxon>Bacillati</taxon>
        <taxon>Bacillota</taxon>
        <taxon>Negativicutes</taxon>
        <taxon>Selenomonadales</taxon>
        <taxon>Sporomusaceae</taxon>
        <taxon>Sporomusa</taxon>
    </lineage>
</organism>
<dbReference type="EMBL" id="FCOW01000023">
    <property type="protein sequence ID" value="CVK20817.1"/>
    <property type="molecule type" value="Genomic_DNA"/>
</dbReference>
<dbReference type="SUPFAM" id="SSF55469">
    <property type="entry name" value="FMN-dependent nitroreductase-like"/>
    <property type="match status" value="1"/>
</dbReference>
<dbReference type="NCBIfam" id="TIGR03605">
    <property type="entry name" value="antibiot_sagB"/>
    <property type="match status" value="1"/>
</dbReference>
<feature type="domain" description="Nitroreductase" evidence="1">
    <location>
        <begin position="61"/>
        <end position="243"/>
    </location>
</feature>
<sequence>MALDIGKEFMEKTKYKHLSPSDQEQGLPHPPVELELETAVSIIDLPDPGKYKADIALTQAIVQRVSVRRYAATPVSLSELSYLLWCTQGVKSVEPHLVTLRTVPSAGARHAFETYLLVNNVAGLAPGLYKFLAVDHQLAKLAFPENISTVITDACLRQRFVKTSAVTFIWTAAAYRMTYRYGQRGYRYLHLDAGHVCQNLYLAAETTDCGVCAIAAFDDDQLNQALGLDGEAQFAVYVAALGKKP</sequence>